<sequence>MTTNDNGKVELWAQIDKPIPEYLIPPFLTPTIANQTRDISNNELMMDAQEVLHAVVYAPKMLEGILRLYEKQAKEVDIYSKKAEDLNSDAYWFAHVAPELSSASLPAILKTEMDTTAWFSNVLARPALAAVQAVQAKGTEPLMKTIKPALSRDDINNYSSIVYITSAPGIKGYPIPDLLFGMMRNPRLRDKQAVVYKESTLASFNVRLGDKKDPAKTSQEKVYDECFSTIELKTSNALTKDTFNLVLRNFREDDTSTTVIPVPFFWPQRKNSKDPNADKRDSSNIPAEKDTPQASAEPSDTNTKVTKMLIQIEEKNNPTKIKHVNVMFLSPAYFVGGSDQDNLNHMSISKLYAWLMHCTKETSNEKDLILPDIDLQILKDIYAKDQVRLDKILNTVLDEKTRKKPGLVYSIADKYTDANWRQTLILESDEGTTGKSSGSGTAAPDPDTEKKKPEGSRPTRSSRK</sequence>
<feature type="compositionally biased region" description="Basic and acidic residues" evidence="1">
    <location>
        <begin position="271"/>
        <end position="291"/>
    </location>
</feature>
<feature type="compositionally biased region" description="Basic and acidic residues" evidence="1">
    <location>
        <begin position="447"/>
        <end position="457"/>
    </location>
</feature>
<evidence type="ECO:0000256" key="1">
    <source>
        <dbReference type="SAM" id="MobiDB-lite"/>
    </source>
</evidence>
<feature type="compositionally biased region" description="Low complexity" evidence="1">
    <location>
        <begin position="431"/>
        <end position="441"/>
    </location>
</feature>
<dbReference type="Proteomes" id="UP000053477">
    <property type="component" value="Unassembled WGS sequence"/>
</dbReference>
<dbReference type="AlphaFoldDB" id="A0A0H2RZT3"/>
<dbReference type="EMBL" id="KQ085903">
    <property type="protein sequence ID" value="KLO17600.1"/>
    <property type="molecule type" value="Genomic_DNA"/>
</dbReference>
<reference evidence="2 3" key="1">
    <citation type="submission" date="2015-04" db="EMBL/GenBank/DDBJ databases">
        <title>Complete genome sequence of Schizopora paradoxa KUC8140, a cosmopolitan wood degrader in East Asia.</title>
        <authorList>
            <consortium name="DOE Joint Genome Institute"/>
            <person name="Min B."/>
            <person name="Park H."/>
            <person name="Jang Y."/>
            <person name="Kim J.-J."/>
            <person name="Kim K.H."/>
            <person name="Pangilinan J."/>
            <person name="Lipzen A."/>
            <person name="Riley R."/>
            <person name="Grigoriev I.V."/>
            <person name="Spatafora J.W."/>
            <person name="Choi I.-G."/>
        </authorList>
    </citation>
    <scope>NUCLEOTIDE SEQUENCE [LARGE SCALE GENOMIC DNA]</scope>
    <source>
        <strain evidence="2 3">KUC8140</strain>
    </source>
</reference>
<protein>
    <submittedName>
        <fullName evidence="2">Uncharacterized protein</fullName>
    </submittedName>
</protein>
<name>A0A0H2RZT3_9AGAM</name>
<accession>A0A0H2RZT3</accession>
<feature type="compositionally biased region" description="Polar residues" evidence="1">
    <location>
        <begin position="292"/>
        <end position="303"/>
    </location>
</feature>
<feature type="region of interest" description="Disordered" evidence="1">
    <location>
        <begin position="426"/>
        <end position="464"/>
    </location>
</feature>
<gene>
    <name evidence="2" type="ORF">SCHPADRAFT_886914</name>
</gene>
<evidence type="ECO:0000313" key="3">
    <source>
        <dbReference type="Proteomes" id="UP000053477"/>
    </source>
</evidence>
<evidence type="ECO:0000313" key="2">
    <source>
        <dbReference type="EMBL" id="KLO17600.1"/>
    </source>
</evidence>
<dbReference type="OrthoDB" id="2803094at2759"/>
<dbReference type="InParanoid" id="A0A0H2RZT3"/>
<organism evidence="2 3">
    <name type="scientific">Schizopora paradoxa</name>
    <dbReference type="NCBI Taxonomy" id="27342"/>
    <lineage>
        <taxon>Eukaryota</taxon>
        <taxon>Fungi</taxon>
        <taxon>Dikarya</taxon>
        <taxon>Basidiomycota</taxon>
        <taxon>Agaricomycotina</taxon>
        <taxon>Agaricomycetes</taxon>
        <taxon>Hymenochaetales</taxon>
        <taxon>Schizoporaceae</taxon>
        <taxon>Schizopora</taxon>
    </lineage>
</organism>
<keyword evidence="3" id="KW-1185">Reference proteome</keyword>
<proteinExistence type="predicted"/>
<feature type="region of interest" description="Disordered" evidence="1">
    <location>
        <begin position="269"/>
        <end position="303"/>
    </location>
</feature>
<dbReference type="STRING" id="27342.A0A0H2RZT3"/>